<dbReference type="InterPro" id="IPR011701">
    <property type="entry name" value="MFS"/>
</dbReference>
<dbReference type="CDD" id="cd17384">
    <property type="entry name" value="MFS_SLC18A1_2_VAT1_2"/>
    <property type="match status" value="1"/>
</dbReference>
<dbReference type="Proteomes" id="UP000472266">
    <property type="component" value="Chromosome 6"/>
</dbReference>
<dbReference type="GO" id="GO:0002552">
    <property type="term" value="P:serotonin secretion by mast cell"/>
    <property type="evidence" value="ECO:0007669"/>
    <property type="project" value="Ensembl"/>
</dbReference>
<dbReference type="PANTHER" id="PTHR23506">
    <property type="entry name" value="GH10249P"/>
    <property type="match status" value="1"/>
</dbReference>
<feature type="transmembrane region" description="Helical" evidence="8">
    <location>
        <begin position="296"/>
        <end position="321"/>
    </location>
</feature>
<keyword evidence="4 8" id="KW-0812">Transmembrane</keyword>
<dbReference type="GeneTree" id="ENSGT00940000157593"/>
<dbReference type="GO" id="GO:0043195">
    <property type="term" value="C:terminal bouton"/>
    <property type="evidence" value="ECO:0007669"/>
    <property type="project" value="TreeGrafter"/>
</dbReference>
<feature type="transmembrane region" description="Helical" evidence="8">
    <location>
        <begin position="361"/>
        <end position="383"/>
    </location>
</feature>
<dbReference type="GO" id="GO:0098691">
    <property type="term" value="C:dopaminergic synapse"/>
    <property type="evidence" value="ECO:0007669"/>
    <property type="project" value="Ensembl"/>
</dbReference>
<evidence type="ECO:0000313" key="11">
    <source>
        <dbReference type="Proteomes" id="UP000472266"/>
    </source>
</evidence>
<name>A0A672TJQ5_STRHB</name>
<dbReference type="InterPro" id="IPR001958">
    <property type="entry name" value="Tet-R_TetA/multi-R_MdtG-like"/>
</dbReference>
<evidence type="ECO:0000256" key="1">
    <source>
        <dbReference type="ARBA" id="ARBA00004141"/>
    </source>
</evidence>
<evidence type="ECO:0000256" key="2">
    <source>
        <dbReference type="ARBA" id="ARBA00006829"/>
    </source>
</evidence>
<feature type="transmembrane region" description="Helical" evidence="8">
    <location>
        <begin position="395"/>
        <end position="416"/>
    </location>
</feature>
<dbReference type="SUPFAM" id="SSF103473">
    <property type="entry name" value="MFS general substrate transporter"/>
    <property type="match status" value="1"/>
</dbReference>
<dbReference type="GO" id="GO:0042910">
    <property type="term" value="F:xenobiotic transmembrane transporter activity"/>
    <property type="evidence" value="ECO:0007669"/>
    <property type="project" value="InterPro"/>
</dbReference>
<dbReference type="PROSITE" id="PS50850">
    <property type="entry name" value="MFS"/>
    <property type="match status" value="1"/>
</dbReference>
<dbReference type="FunFam" id="1.20.1250.20:FF:000116">
    <property type="entry name" value="synaptic vesicular amine transporter isoform X2"/>
    <property type="match status" value="1"/>
</dbReference>
<comment type="similarity">
    <text evidence="2">Belongs to the major facilitator superfamily. Vesicular transporter family.</text>
</comment>
<feature type="transmembrane region" description="Helical" evidence="8">
    <location>
        <begin position="428"/>
        <end position="450"/>
    </location>
</feature>
<dbReference type="Gene3D" id="1.20.1250.20">
    <property type="entry name" value="MFS general substrate transporter like domains"/>
    <property type="match status" value="2"/>
</dbReference>
<evidence type="ECO:0000259" key="9">
    <source>
        <dbReference type="PROSITE" id="PS50850"/>
    </source>
</evidence>
<feature type="transmembrane region" description="Helical" evidence="8">
    <location>
        <begin position="165"/>
        <end position="190"/>
    </location>
</feature>
<keyword evidence="11" id="KW-1185">Reference proteome</keyword>
<evidence type="ECO:0000313" key="10">
    <source>
        <dbReference type="Ensembl" id="ENSSHBP00005000919.1"/>
    </source>
</evidence>
<reference evidence="10" key="2">
    <citation type="submission" date="2025-08" db="UniProtKB">
        <authorList>
            <consortium name="Ensembl"/>
        </authorList>
    </citation>
    <scope>IDENTIFICATION</scope>
</reference>
<feature type="transmembrane region" description="Helical" evidence="8">
    <location>
        <begin position="255"/>
        <end position="276"/>
    </location>
</feature>
<organism evidence="10 11">
    <name type="scientific">Strigops habroptila</name>
    <name type="common">Kakapo</name>
    <dbReference type="NCBI Taxonomy" id="2489341"/>
    <lineage>
        <taxon>Eukaryota</taxon>
        <taxon>Metazoa</taxon>
        <taxon>Chordata</taxon>
        <taxon>Craniata</taxon>
        <taxon>Vertebrata</taxon>
        <taxon>Euteleostomi</taxon>
        <taxon>Archelosauria</taxon>
        <taxon>Archosauria</taxon>
        <taxon>Dinosauria</taxon>
        <taxon>Saurischia</taxon>
        <taxon>Theropoda</taxon>
        <taxon>Coelurosauria</taxon>
        <taxon>Aves</taxon>
        <taxon>Neognathae</taxon>
        <taxon>Neoaves</taxon>
        <taxon>Telluraves</taxon>
        <taxon>Australaves</taxon>
        <taxon>Psittaciformes</taxon>
        <taxon>Psittacidae</taxon>
        <taxon>Strigops</taxon>
    </lineage>
</organism>
<dbReference type="OMA" id="NECRMSK"/>
<keyword evidence="7 8" id="KW-0472">Membrane</keyword>
<dbReference type="GO" id="GO:0009636">
    <property type="term" value="P:response to toxic substance"/>
    <property type="evidence" value="ECO:0007669"/>
    <property type="project" value="Ensembl"/>
</dbReference>
<evidence type="ECO:0000256" key="8">
    <source>
        <dbReference type="SAM" id="Phobius"/>
    </source>
</evidence>
<dbReference type="GO" id="GO:0002553">
    <property type="term" value="P:histamine secretion by mast cell"/>
    <property type="evidence" value="ECO:0007669"/>
    <property type="project" value="Ensembl"/>
</dbReference>
<comment type="subcellular location">
    <subcellularLocation>
        <location evidence="1">Membrane</location>
        <topology evidence="1">Multi-pass membrane protein</topology>
    </subcellularLocation>
</comment>
<feature type="transmembrane region" description="Helical" evidence="8">
    <location>
        <begin position="226"/>
        <end position="248"/>
    </location>
</feature>
<dbReference type="GO" id="GO:0005335">
    <property type="term" value="F:serotonin:sodium:chloride symporter activity"/>
    <property type="evidence" value="ECO:0007669"/>
    <property type="project" value="TreeGrafter"/>
</dbReference>
<dbReference type="GO" id="GO:0051615">
    <property type="term" value="P:histamine uptake"/>
    <property type="evidence" value="ECO:0007669"/>
    <property type="project" value="Ensembl"/>
</dbReference>
<dbReference type="InterPro" id="IPR036259">
    <property type="entry name" value="MFS_trans_sf"/>
</dbReference>
<evidence type="ECO:0000256" key="7">
    <source>
        <dbReference type="ARBA" id="ARBA00023136"/>
    </source>
</evidence>
<dbReference type="NCBIfam" id="TIGR00880">
    <property type="entry name" value="2_A_01_02"/>
    <property type="match status" value="1"/>
</dbReference>
<keyword evidence="3" id="KW-0813">Transport</keyword>
<dbReference type="GO" id="GO:0001975">
    <property type="term" value="P:response to amphetamine"/>
    <property type="evidence" value="ECO:0007669"/>
    <property type="project" value="Ensembl"/>
</dbReference>
<proteinExistence type="inferred from homology"/>
<dbReference type="InterPro" id="IPR050930">
    <property type="entry name" value="MFS_Vesicular_Transporter"/>
</dbReference>
<keyword evidence="6 8" id="KW-1133">Transmembrane helix</keyword>
<dbReference type="GO" id="GO:0015311">
    <property type="term" value="F:monoamine:proton antiporter activity"/>
    <property type="evidence" value="ECO:0007669"/>
    <property type="project" value="Ensembl"/>
</dbReference>
<dbReference type="InParanoid" id="A0A672TJQ5"/>
<evidence type="ECO:0000256" key="4">
    <source>
        <dbReference type="ARBA" id="ARBA00022692"/>
    </source>
</evidence>
<gene>
    <name evidence="10" type="primary">SLC18A2</name>
</gene>
<dbReference type="GO" id="GO:0007626">
    <property type="term" value="P:locomotory behavior"/>
    <property type="evidence" value="ECO:0007669"/>
    <property type="project" value="Ensembl"/>
</dbReference>
<dbReference type="Pfam" id="PF07690">
    <property type="entry name" value="MFS_1"/>
    <property type="match status" value="1"/>
</dbReference>
<dbReference type="AlphaFoldDB" id="A0A672TJQ5"/>
<accession>A0A672TJQ5</accession>
<dbReference type="GO" id="GO:0030672">
    <property type="term" value="C:synaptic vesicle membrane"/>
    <property type="evidence" value="ECO:0007669"/>
    <property type="project" value="Ensembl"/>
</dbReference>
<evidence type="ECO:0000256" key="5">
    <source>
        <dbReference type="ARBA" id="ARBA00022775"/>
    </source>
</evidence>
<feature type="transmembrane region" description="Helical" evidence="8">
    <location>
        <begin position="333"/>
        <end position="355"/>
    </location>
</feature>
<feature type="domain" description="Major facilitator superfamily (MFS) profile" evidence="9">
    <location>
        <begin position="69"/>
        <end position="496"/>
    </location>
</feature>
<keyword evidence="5" id="KW-0532">Neurotransmitter transport</keyword>
<dbReference type="GO" id="GO:0009791">
    <property type="term" value="P:post-embryonic development"/>
    <property type="evidence" value="ECO:0007669"/>
    <property type="project" value="Ensembl"/>
</dbReference>
<dbReference type="Ensembl" id="ENSSHBT00005001120.1">
    <property type="protein sequence ID" value="ENSSHBP00005000919.1"/>
    <property type="gene ID" value="ENSSHBG00005000837.1"/>
</dbReference>
<reference evidence="10 11" key="1">
    <citation type="submission" date="2019-11" db="EMBL/GenBank/DDBJ databases">
        <title>Strigops habroptila (kakapo) genome, bStrHab1, primary haplotype, v2.</title>
        <authorList>
            <person name="Jarvis E.D."/>
            <person name="Howard J."/>
            <person name="Rhie A."/>
            <person name="Phillippy A."/>
            <person name="Korlach J."/>
            <person name="Digby A."/>
            <person name="Iorns D."/>
            <person name="Eason D."/>
            <person name="Robertson B."/>
            <person name="Raemaekers T."/>
            <person name="Howe K."/>
            <person name="Lewin H."/>
            <person name="Damas J."/>
            <person name="Hastie A."/>
            <person name="Tracey A."/>
            <person name="Chow W."/>
            <person name="Fedrigo O."/>
        </authorList>
    </citation>
    <scope>NUCLEOTIDE SEQUENCE [LARGE SCALE GENOMIC DNA]</scope>
</reference>
<dbReference type="GO" id="GO:0005813">
    <property type="term" value="C:centrosome"/>
    <property type="evidence" value="ECO:0007669"/>
    <property type="project" value="Ensembl"/>
</dbReference>
<evidence type="ECO:0000256" key="6">
    <source>
        <dbReference type="ARBA" id="ARBA00022989"/>
    </source>
</evidence>
<dbReference type="GO" id="GO:0015842">
    <property type="term" value="P:aminergic neurotransmitter loading into synaptic vesicle"/>
    <property type="evidence" value="ECO:0007669"/>
    <property type="project" value="TreeGrafter"/>
</dbReference>
<evidence type="ECO:0000256" key="3">
    <source>
        <dbReference type="ARBA" id="ARBA00022448"/>
    </source>
</evidence>
<dbReference type="PANTHER" id="PTHR23506:SF30">
    <property type="entry name" value="SYNAPTIC VESICULAR AMINE TRANSPORTER"/>
    <property type="match status" value="1"/>
</dbReference>
<sequence length="496" mass="54079">MILSLILVFRKQWQSKQENLVIPFTNNLVVRCQCILFVFPVPIIPSYLYSIKHEKNASEIQTTKPSVVSTTMDNFQSIFSYYDNSTMVTGNESDMTQPRELHPTQTEQMIVNVTPSPSDCPKEDKDLLNENVQVGLLFASKATVQLITNPFIGPLTNRIGYQIPLFAGFCIMFVSTIMFAFSGSYTLLFIARSLQGVGSSCSSVAGMGMLASVYTDDEERGNAMGIALGGLAMGVLVGPPFGSVMYEFVGKSSPFLVLAALALLDGAVQLFVLQPSRAQAESQKGTPLLTLLKDPYIIIAAGSICFANMAIAMLEPALPIWMMETMCSKKWQLGVAFLPASISYLIGTNLFGILVPFAKNIYGLIAPNFGVGFAIGMVDSSMMPIMGYLVDLRHVSVYGSVYAIADVAFCMGFAIGPSAGGAIAKAIGFPWLMTIIGIVDILFAPLCFFLRSPPAKEEKMAILMDHNCPVKTKMYTQNNIQSYPIGDEEEEYESDE</sequence>
<protein>
    <submittedName>
        <fullName evidence="10">Solute carrier family 18 member A2</fullName>
    </submittedName>
</protein>
<reference evidence="10" key="3">
    <citation type="submission" date="2025-09" db="UniProtKB">
        <authorList>
            <consortium name="Ensembl"/>
        </authorList>
    </citation>
    <scope>IDENTIFICATION</scope>
</reference>
<feature type="transmembrane region" description="Helical" evidence="8">
    <location>
        <begin position="197"/>
        <end position="214"/>
    </location>
</feature>
<dbReference type="InterPro" id="IPR020846">
    <property type="entry name" value="MFS_dom"/>
</dbReference>